<dbReference type="SUPFAM" id="SSF49464">
    <property type="entry name" value="Carboxypeptidase regulatory domain-like"/>
    <property type="match status" value="1"/>
</dbReference>
<dbReference type="OrthoDB" id="3816520at2"/>
<dbReference type="InterPro" id="IPR008969">
    <property type="entry name" value="CarboxyPept-like_regulatory"/>
</dbReference>
<dbReference type="Proteomes" id="UP000267128">
    <property type="component" value="Unassembled WGS sequence"/>
</dbReference>
<proteinExistence type="predicted"/>
<evidence type="ECO:0000313" key="1">
    <source>
        <dbReference type="EMBL" id="RNL61331.1"/>
    </source>
</evidence>
<dbReference type="AlphaFoldDB" id="A0A3N0CDM0"/>
<gene>
    <name evidence="1" type="ORF">EFK50_18415</name>
</gene>
<name>A0A3N0CDM0_9ACTN</name>
<sequence length="364" mass="37373">MATLSLAATGCSFSTVDPDQSVRISGRALDAAGKPLAKTKVLLFKQADIGEVVFGSILAVGTLATICLVPDAPAICRKARTATTDADGRYAFDLKGSDTQGTLGTASTINVVFANRRSSTTVSFIAKEGEVDLPDARLWNASPRVSQGGGDIRLSFAALPAAAGRKPTYSARLFEAKGQSALWTQPVSGTSGTVDARILEDQRGSVAAGADASLSGSSGAADVRGHYLSARIPVRATSGTPLSRGRRCAAVTGTAPAKDGAFSRCGATDGNLDQPARLRGKGGVVTGAVVDLGSVRPVDLVVARGFSGQVLVELSDDGRTYRTVATNSGFAVALDVPGGQRARYVRLRSPSGVDQSLSAELSVW</sequence>
<dbReference type="RefSeq" id="WP_123229042.1">
    <property type="nucleotide sequence ID" value="NZ_RJSE01000008.1"/>
</dbReference>
<comment type="caution">
    <text evidence="1">The sequence shown here is derived from an EMBL/GenBank/DDBJ whole genome shotgun (WGS) entry which is preliminary data.</text>
</comment>
<evidence type="ECO:0000313" key="2">
    <source>
        <dbReference type="Proteomes" id="UP000267128"/>
    </source>
</evidence>
<accession>A0A3N0CDM0</accession>
<reference evidence="1 2" key="1">
    <citation type="submission" date="2018-11" db="EMBL/GenBank/DDBJ databases">
        <authorList>
            <person name="Li F."/>
        </authorList>
    </citation>
    <scope>NUCLEOTIDE SEQUENCE [LARGE SCALE GENOMIC DNA]</scope>
    <source>
        <strain evidence="1 2">Gsoil 097</strain>
    </source>
</reference>
<protein>
    <submittedName>
        <fullName evidence="1">Discoidin domain-containing protein</fullName>
    </submittedName>
</protein>
<dbReference type="Gene3D" id="2.60.120.260">
    <property type="entry name" value="Galactose-binding domain-like"/>
    <property type="match status" value="1"/>
</dbReference>
<organism evidence="1 2">
    <name type="scientific">Nocardioides marmoriginsengisoli</name>
    <dbReference type="NCBI Taxonomy" id="661483"/>
    <lineage>
        <taxon>Bacteria</taxon>
        <taxon>Bacillati</taxon>
        <taxon>Actinomycetota</taxon>
        <taxon>Actinomycetes</taxon>
        <taxon>Propionibacteriales</taxon>
        <taxon>Nocardioidaceae</taxon>
        <taxon>Nocardioides</taxon>
    </lineage>
</organism>
<keyword evidence="2" id="KW-1185">Reference proteome</keyword>
<dbReference type="EMBL" id="RJSE01000008">
    <property type="protein sequence ID" value="RNL61331.1"/>
    <property type="molecule type" value="Genomic_DNA"/>
</dbReference>